<dbReference type="Pfam" id="PF00668">
    <property type="entry name" value="Condensation"/>
    <property type="match status" value="3"/>
</dbReference>
<gene>
    <name evidence="7" type="ORF">GPJ59_28260</name>
</gene>
<dbReference type="InterPro" id="IPR006162">
    <property type="entry name" value="Ppantetheine_attach_site"/>
</dbReference>
<dbReference type="Pfam" id="PF13193">
    <property type="entry name" value="AMP-binding_C"/>
    <property type="match status" value="2"/>
</dbReference>
<dbReference type="NCBIfam" id="TIGR01720">
    <property type="entry name" value="NRPS-para261"/>
    <property type="match status" value="1"/>
</dbReference>
<dbReference type="CDD" id="cd05930">
    <property type="entry name" value="A_NRPS"/>
    <property type="match status" value="2"/>
</dbReference>
<dbReference type="PROSITE" id="PS00012">
    <property type="entry name" value="PHOSPHOPANTETHEINE"/>
    <property type="match status" value="2"/>
</dbReference>
<feature type="domain" description="Carrier" evidence="6">
    <location>
        <begin position="2176"/>
        <end position="2251"/>
    </location>
</feature>
<dbReference type="Gene3D" id="1.10.1200.10">
    <property type="entry name" value="ACP-like"/>
    <property type="match status" value="2"/>
</dbReference>
<keyword evidence="2" id="KW-0596">Phosphopantetheine</keyword>
<evidence type="ECO:0000313" key="8">
    <source>
        <dbReference type="Proteomes" id="UP000812013"/>
    </source>
</evidence>
<feature type="non-terminal residue" evidence="7">
    <location>
        <position position="1"/>
    </location>
</feature>
<feature type="domain" description="Carrier" evidence="6">
    <location>
        <begin position="1111"/>
        <end position="1186"/>
    </location>
</feature>
<dbReference type="InterPro" id="IPR000873">
    <property type="entry name" value="AMP-dep_synth/lig_dom"/>
</dbReference>
<keyword evidence="4" id="KW-0677">Repeat</keyword>
<evidence type="ECO:0000256" key="1">
    <source>
        <dbReference type="ARBA" id="ARBA00001957"/>
    </source>
</evidence>
<sequence>GYGVLRYTDAEAAAVLAELPAPQIGFNYLGRFDATAGDGAGADWALRSDADLGDGREAGMRLTHVLDLNAVTQDHADGPRLVADWSWPAALFTEDEVQVLAEGWFEALRALAAHAAATDAGGLTPSDVRPLVSVTQEQIESLEAYHGPLADLLPLSPLQQGLFFHAVYDTEGEDVYTVQLALDIEGPLRPRSLRAAAETLLARHPALRAAFRGDGGLTAPVQVVPAHVELPWTEIDLTGLPEAERADAVTAWTTEDRAVRFDPARAPLLRFALLRTGAERHRLVLTNHHILVDGWSMPVLVKELLTLYSRSGDGSALPRVTPTHDYLTWLAGQDRGAAEAAWREVLDGLDEPTLVAPAGHDAGPAAPDRVTVDLPAELTAQLTDLSRAGGFTLNTLLQAAWAMVVGQLTGRSDVVFGGTVSGRPPQVPGIESMVGLFINTLPVRVALDPAEPLGALLDRLQAQQAGLMDHQYLGLTDLQQATGLGELFDTLVVFENYPLDADVLEIGGGLRVTGIEGHDATHYPLILTAVPGERLQLRLDYRSDVFDAPAAHALVDRLTGVLQGAPALLATPVGRVPLLGDAERDRLLVEFNDTARDDALADRAVTGLFADLVSWAPATEAVVSDEGTLSYRELDARANRLAHRLIAAGLRPEGRVALLMERSPELVAAVLGVLKAGGAYVPLDPRFPEARMRHILAETGATVLVADSAAAAEVLTHGADASDAADLTVIEAGPALAAGPVHDPAVSVDPDQLAYVMFTSGSTGLPKGVGVTHRDIVALAEDRRFTSGHERVLLHSPTAFDASTYELWVPLLGGGQVVVAPAGDLDAVRLREIVTRHGVTALWLTAGLFRLIAEDGPGCLARVSQVWTGGDVVPAAAVRRVLEACPGLTVVDGYGPTETTTFATTHRVLAAAEVTDSVPIGRPLDGMRVYVLDAALRPVPQGVAGELYIAGAGLARGYVGRPGLTAERFTADPYGPAGSRMYRTGDLARWNADGHVDYLGRTDDQVKVRGFRIELGEIEAVLARHPGIAQVAVVVREDIPGDQRIVAYTVPAPGSAASPAELREHAADGLPAFMVPSAYVSLDTLPLTGNGKVDRRALPAPDLAAGAGGRTPRTPQEEILAGLFAEILGLPAVSVDDSFFDLGGHSLLATRLVSRIRPVFGVELAVRSLFEAPTVASLATRIAGAGRARTALTARPRPEEVPLSPAQRRLWFLNRFEGPSASYNLPLALRLDGDLDPAVLRAALGDVTDRHESLRTVFPELDGRPRQWVLPAGVSAPALPVVELAADDLDAALADAVAEGFDLTAQAPLRARLLRISPTEHVLVVVLHHIAGDGWSLAPFARDLGTAYDARCAGHAPAWEPLPVQYADYTLWQREVLGDEADPDSPLARQIDHWRTALAGLPEELALPTDRPRPAEAGYRGGSAPLTVPAEVHERITAVARAHNASVFMVVQAALAALLGRLGAGEDIPVGSVIAGRTDEALDDLVGFFVNTLVLRTDLSGDPTFAELLDRVRESDLAAYAHQDVPFERLVEVLNPARSLARHPLFQVMLAFQNNAEATLDLDGLRATALPVRLEAAKFDLLFSLEETFTAEGGPAGLRGVVEYSADLFDRATAEAIGARLGRLLDAVTADPQLPVAAVDILTDTERARVLDEWNDTGREVADATVPELFQAQAARTPHAPAVLHAGRELAYGELNARANRLARLLIAEGAGPERFVALTLPRTADMIVALLAVLKSGAAYLPVDPGYPADRIAYMLADARPALVVTTAEAAAVLPGGVRTLLLDDDAVCERLAAQGDGDVTDAERVRPLDVRHPAYAIYTSGSTGRPKGVVVAHRNVADFAAWAASAIGAERLSDVLAATSLNFDVSVFEMFGPLLTGGRIEIVRDVLALLEAAPGRHYSLVSAVPSALAHTIAQSDAPGFGADLVVLAGEGLSAHTADAIRAAVPGAALANIYGPTEATVYATAWYDEPGRSSGDRTPPIGRPRQNTRALVLDEGLRPVPPGVAGELYLAGSGLARGYLGRPGLTAERFVADPYGPAGSRMYRTGDLVRWNADGQIEYLGRTDFQVKVRGFRIELGEIEAVLARHPGIAQVAVVVREDTPGDQRIVAYTVPAAGAAAVADAAGLRAHVAAALPEYMVPSAFVTLAALPLNPNGKLDRRALPAPDFGAAAGTGRAPRTPQEEQLTALFAEILGVDTVSIDDSFFDLGGHSLLATRVVSRIRTLFGAELAVRTLFETPTVAALSERLGDAGREPARPALVAQVRPESVPLSPAQRRLWFLNRFEERSGTYNLPLAVRLTGALDTEALTAALGDVVARHEALRTVFPDTDGHPRQQVLAADTVRPALHTAPYTEQALAEAAARDFDLATEVPVRAHLFTVDADTDVLLLVVHHIAADGWSMAPLARDLAEAYRARREGRAPAREPLPVQYADYTLWQRDVLGDEDEAGSELARQIGYWRQTLDRLPEELALPTDRPRPAEMSFRGDTVPLHLPAQAHARLAELARTSRASVFMVVQAALAALLDRLGAGTDIPIGSPIAGRTDEALDDLVGFFVNTLVLRTDVSGDPTFRELLDRVRESDLAAYAHQDVPFERLVELLNPERSLARHPLFQVMLSLQNNAAAALDLDGLAVAPHQVTVDGAKFDLSFQLAEEFTADGAAAGIGGRIEYATDLFDRETVADLADRFTRTLAELVTRPDQPLSRLDVLTDAERRTVLADWNDTARPVPADTLPDLFERQAERTPDRTALVAGADRLTFAELDARANRLAHLLAGHGIGAEDYVAVALPRTADLVTAVLAVAKAGAAFVPVDPSHPADRIAQVLQDAGTAAVITAADARDTLPLDRGGIRIDLESPAVTQALRTLPDTAPADTGRVRPLESRHPAYVIHTSGSTGRPKGVVVPHAGLVNLFHHHVDELYAAETAAAGRPLRAALTAAVSFDASLDPLLWLVAGHELHLVDDDTRRDAPALVGYVRAHGIDFMELTPSYAEQLLEEGLVRDEQARPRILALGGEAVSPALWQELARTPGVTGYNLYGPTEATVDTATARTSDTSRPLVGRPVGNARTYVLDERLRPVAPGVAGELYIAGAGLARGYLGRADLTAERFVADPYGPAGTRMYRTGDTVRWTRDGQLDYLGRSDDQVKVRGFRIELGEIEAVLARYEGAARSAVVVREDTPGIKR</sequence>
<dbReference type="PROSITE" id="PS00455">
    <property type="entry name" value="AMP_BINDING"/>
    <property type="match status" value="2"/>
</dbReference>
<dbReference type="SUPFAM" id="SSF52777">
    <property type="entry name" value="CoA-dependent acyltransferases"/>
    <property type="match status" value="7"/>
</dbReference>
<keyword evidence="3" id="KW-0597">Phosphoprotein</keyword>
<comment type="cofactor">
    <cofactor evidence="1">
        <name>pantetheine 4'-phosphate</name>
        <dbReference type="ChEBI" id="CHEBI:47942"/>
    </cofactor>
</comment>
<dbReference type="InterPro" id="IPR036736">
    <property type="entry name" value="ACP-like_sf"/>
</dbReference>
<dbReference type="InterPro" id="IPR020845">
    <property type="entry name" value="AMP-binding_CS"/>
</dbReference>
<proteinExistence type="predicted"/>
<dbReference type="InterPro" id="IPR045851">
    <property type="entry name" value="AMP-bd_C_sf"/>
</dbReference>
<dbReference type="Pfam" id="PF00501">
    <property type="entry name" value="AMP-binding"/>
    <property type="match status" value="3"/>
</dbReference>
<dbReference type="CDD" id="cd19543">
    <property type="entry name" value="DCL_NRPS"/>
    <property type="match status" value="1"/>
</dbReference>
<evidence type="ECO:0000313" key="7">
    <source>
        <dbReference type="EMBL" id="MBW5485661.1"/>
    </source>
</evidence>
<dbReference type="CDD" id="cd12117">
    <property type="entry name" value="A_NRPS_Srf_like"/>
    <property type="match status" value="1"/>
</dbReference>
<evidence type="ECO:0000259" key="6">
    <source>
        <dbReference type="PROSITE" id="PS50075"/>
    </source>
</evidence>
<protein>
    <submittedName>
        <fullName evidence="7">Amino acid adenylation domain-containing protein</fullName>
    </submittedName>
</protein>
<dbReference type="InterPro" id="IPR001242">
    <property type="entry name" value="Condensation_dom"/>
</dbReference>
<dbReference type="InterPro" id="IPR020806">
    <property type="entry name" value="PKS_PP-bd"/>
</dbReference>
<dbReference type="InterPro" id="IPR025110">
    <property type="entry name" value="AMP-bd_C"/>
</dbReference>
<dbReference type="InterPro" id="IPR023213">
    <property type="entry name" value="CAT-like_dom_sf"/>
</dbReference>
<dbReference type="Pfam" id="PF00550">
    <property type="entry name" value="PP-binding"/>
    <property type="match status" value="2"/>
</dbReference>
<dbReference type="PANTHER" id="PTHR45527:SF1">
    <property type="entry name" value="FATTY ACID SYNTHASE"/>
    <property type="match status" value="1"/>
</dbReference>
<dbReference type="Gene3D" id="3.30.559.10">
    <property type="entry name" value="Chloramphenicol acetyltransferase-like domain"/>
    <property type="match status" value="3"/>
</dbReference>
<evidence type="ECO:0000256" key="2">
    <source>
        <dbReference type="ARBA" id="ARBA00022450"/>
    </source>
</evidence>
<dbReference type="SMART" id="SM00823">
    <property type="entry name" value="PKS_PP"/>
    <property type="match status" value="2"/>
</dbReference>
<dbReference type="RefSeq" id="WP_219670548.1">
    <property type="nucleotide sequence ID" value="NZ_WTFF01000279.1"/>
</dbReference>
<dbReference type="Gene3D" id="3.30.300.30">
    <property type="match status" value="3"/>
</dbReference>
<evidence type="ECO:0000256" key="4">
    <source>
        <dbReference type="ARBA" id="ARBA00022737"/>
    </source>
</evidence>
<dbReference type="Gene3D" id="2.30.38.10">
    <property type="entry name" value="Luciferase, Domain 3"/>
    <property type="match status" value="3"/>
</dbReference>
<dbReference type="Proteomes" id="UP000812013">
    <property type="component" value="Unassembled WGS sequence"/>
</dbReference>
<evidence type="ECO:0000256" key="3">
    <source>
        <dbReference type="ARBA" id="ARBA00022553"/>
    </source>
</evidence>
<name>A0ABS6ZG27_9ACTN</name>
<comment type="caution">
    <text evidence="7">The sequence shown here is derived from an EMBL/GenBank/DDBJ whole genome shotgun (WGS) entry which is preliminary data.</text>
</comment>
<dbReference type="InterPro" id="IPR010071">
    <property type="entry name" value="AA_adenyl_dom"/>
</dbReference>
<accession>A0ABS6ZG27</accession>
<reference evidence="7 8" key="1">
    <citation type="submission" date="2019-12" db="EMBL/GenBank/DDBJ databases">
        <title>Genome sequence of Streptomyces bambusae.</title>
        <authorList>
            <person name="Bansal K."/>
            <person name="Choksket S."/>
            <person name="Korpole S."/>
            <person name="Patil P.B."/>
        </authorList>
    </citation>
    <scope>NUCLEOTIDE SEQUENCE [LARGE SCALE GENOMIC DNA]</scope>
    <source>
        <strain evidence="7 8">SK60</strain>
    </source>
</reference>
<dbReference type="PANTHER" id="PTHR45527">
    <property type="entry name" value="NONRIBOSOMAL PEPTIDE SYNTHETASE"/>
    <property type="match status" value="1"/>
</dbReference>
<dbReference type="EMBL" id="WTFF01000279">
    <property type="protein sequence ID" value="MBW5485661.1"/>
    <property type="molecule type" value="Genomic_DNA"/>
</dbReference>
<dbReference type="SUPFAM" id="SSF56801">
    <property type="entry name" value="Acetyl-CoA synthetase-like"/>
    <property type="match status" value="3"/>
</dbReference>
<evidence type="ECO:0000256" key="5">
    <source>
        <dbReference type="ARBA" id="ARBA00023194"/>
    </source>
</evidence>
<keyword evidence="5" id="KW-0045">Antibiotic biosynthesis</keyword>
<dbReference type="InterPro" id="IPR009081">
    <property type="entry name" value="PP-bd_ACP"/>
</dbReference>
<feature type="non-terminal residue" evidence="7">
    <location>
        <position position="3177"/>
    </location>
</feature>
<keyword evidence="8" id="KW-1185">Reference proteome</keyword>
<dbReference type="Gene3D" id="3.30.559.30">
    <property type="entry name" value="Nonribosomal peptide synthetase, condensation domain"/>
    <property type="match status" value="4"/>
</dbReference>
<dbReference type="InterPro" id="IPR010060">
    <property type="entry name" value="NRPS_synth"/>
</dbReference>
<dbReference type="NCBIfam" id="NF003417">
    <property type="entry name" value="PRK04813.1"/>
    <property type="match status" value="3"/>
</dbReference>
<dbReference type="NCBIfam" id="TIGR01733">
    <property type="entry name" value="AA-adenyl-dom"/>
    <property type="match status" value="3"/>
</dbReference>
<dbReference type="CDD" id="cd19540">
    <property type="entry name" value="LCL_NRPS-like"/>
    <property type="match status" value="2"/>
</dbReference>
<dbReference type="Gene3D" id="3.40.50.980">
    <property type="match status" value="6"/>
</dbReference>
<organism evidence="7 8">
    <name type="scientific">Streptomyces bambusae</name>
    <dbReference type="NCBI Taxonomy" id="1550616"/>
    <lineage>
        <taxon>Bacteria</taxon>
        <taxon>Bacillati</taxon>
        <taxon>Actinomycetota</taxon>
        <taxon>Actinomycetes</taxon>
        <taxon>Kitasatosporales</taxon>
        <taxon>Streptomycetaceae</taxon>
        <taxon>Streptomyces</taxon>
    </lineage>
</organism>
<dbReference type="PROSITE" id="PS50075">
    <property type="entry name" value="CARRIER"/>
    <property type="match status" value="2"/>
</dbReference>
<dbReference type="SUPFAM" id="SSF47336">
    <property type="entry name" value="ACP-like"/>
    <property type="match status" value="2"/>
</dbReference>